<protein>
    <recommendedName>
        <fullName evidence="3">Ribosome maturation factor RimP</fullName>
    </recommendedName>
</protein>
<keyword evidence="1 3" id="KW-0963">Cytoplasm</keyword>
<dbReference type="GO" id="GO:0005829">
    <property type="term" value="C:cytosol"/>
    <property type="evidence" value="ECO:0007669"/>
    <property type="project" value="TreeGrafter"/>
</dbReference>
<dbReference type="NCBIfam" id="NF000930">
    <property type="entry name" value="PRK00092.2-2"/>
    <property type="match status" value="1"/>
</dbReference>
<dbReference type="AlphaFoldDB" id="A0A9W6R5G5"/>
<reference evidence="5" key="1">
    <citation type="submission" date="2023-03" db="EMBL/GenBank/DDBJ databases">
        <title>Amycolatopsis taiwanensis NBRC 103393.</title>
        <authorList>
            <person name="Ichikawa N."/>
            <person name="Sato H."/>
            <person name="Tonouchi N."/>
        </authorList>
    </citation>
    <scope>NUCLEOTIDE SEQUENCE</scope>
    <source>
        <strain evidence="5">NBRC 103393</strain>
    </source>
</reference>
<comment type="subcellular location">
    <subcellularLocation>
        <location evidence="3">Cytoplasm</location>
    </subcellularLocation>
</comment>
<dbReference type="EMBL" id="BSTI01000016">
    <property type="protein sequence ID" value="GLY69331.1"/>
    <property type="molecule type" value="Genomic_DNA"/>
</dbReference>
<organism evidence="5 6">
    <name type="scientific">Amycolatopsis taiwanensis</name>
    <dbReference type="NCBI Taxonomy" id="342230"/>
    <lineage>
        <taxon>Bacteria</taxon>
        <taxon>Bacillati</taxon>
        <taxon>Actinomycetota</taxon>
        <taxon>Actinomycetes</taxon>
        <taxon>Pseudonocardiales</taxon>
        <taxon>Pseudonocardiaceae</taxon>
        <taxon>Amycolatopsis</taxon>
    </lineage>
</organism>
<keyword evidence="2 3" id="KW-0690">Ribosome biogenesis</keyword>
<dbReference type="Proteomes" id="UP001165136">
    <property type="component" value="Unassembled WGS sequence"/>
</dbReference>
<feature type="domain" description="Ribosome maturation factor RimP N-terminal" evidence="4">
    <location>
        <begin position="23"/>
        <end position="96"/>
    </location>
</feature>
<dbReference type="SUPFAM" id="SSF75420">
    <property type="entry name" value="YhbC-like, N-terminal domain"/>
    <property type="match status" value="1"/>
</dbReference>
<accession>A0A9W6R5G5</accession>
<evidence type="ECO:0000259" key="4">
    <source>
        <dbReference type="Pfam" id="PF02576"/>
    </source>
</evidence>
<dbReference type="GO" id="GO:0006412">
    <property type="term" value="P:translation"/>
    <property type="evidence" value="ECO:0007669"/>
    <property type="project" value="TreeGrafter"/>
</dbReference>
<gene>
    <name evidence="3 5" type="primary">rimP</name>
    <name evidence="5" type="ORF">Atai01_59500</name>
</gene>
<evidence type="ECO:0000313" key="6">
    <source>
        <dbReference type="Proteomes" id="UP001165136"/>
    </source>
</evidence>
<evidence type="ECO:0000256" key="2">
    <source>
        <dbReference type="ARBA" id="ARBA00022517"/>
    </source>
</evidence>
<comment type="caution">
    <text evidence="5">The sequence shown here is derived from an EMBL/GenBank/DDBJ whole genome shotgun (WGS) entry which is preliminary data.</text>
</comment>
<sequence>MDHSRQQESAKVSGELAARLGPIVAEAVAGAGFDLDALDVQQAGRRKLVKVVVDAEDGVGLDEVAEVSRAVSAKLDRHEDLIAGAYTLEVTSPGVDRPLTRPRHWRRSRYRLVRINPVEGAGFVGRVGHAGQDAARVLVEGEIRDVRYRDVAKAVIEIEFKQPPTEDLKLLDEDAAATKEDPR</sequence>
<keyword evidence="6" id="KW-1185">Reference proteome</keyword>
<dbReference type="HAMAP" id="MF_01077">
    <property type="entry name" value="RimP"/>
    <property type="match status" value="1"/>
</dbReference>
<dbReference type="InterPro" id="IPR003728">
    <property type="entry name" value="Ribosome_maturation_RimP"/>
</dbReference>
<evidence type="ECO:0000313" key="5">
    <source>
        <dbReference type="EMBL" id="GLY69331.1"/>
    </source>
</evidence>
<comment type="function">
    <text evidence="3">Required for maturation of 30S ribosomal subunits.</text>
</comment>
<dbReference type="InterPro" id="IPR028989">
    <property type="entry name" value="RimP_N"/>
</dbReference>
<evidence type="ECO:0000256" key="3">
    <source>
        <dbReference type="HAMAP-Rule" id="MF_01077"/>
    </source>
</evidence>
<dbReference type="InterPro" id="IPR035956">
    <property type="entry name" value="RimP_N_sf"/>
</dbReference>
<dbReference type="PANTHER" id="PTHR33867">
    <property type="entry name" value="RIBOSOME MATURATION FACTOR RIMP"/>
    <property type="match status" value="1"/>
</dbReference>
<dbReference type="Gene3D" id="3.30.300.70">
    <property type="entry name" value="RimP-like superfamily, N-terminal"/>
    <property type="match status" value="1"/>
</dbReference>
<evidence type="ECO:0000256" key="1">
    <source>
        <dbReference type="ARBA" id="ARBA00022490"/>
    </source>
</evidence>
<dbReference type="Pfam" id="PF02576">
    <property type="entry name" value="RimP_N"/>
    <property type="match status" value="1"/>
</dbReference>
<dbReference type="GO" id="GO:0000028">
    <property type="term" value="P:ribosomal small subunit assembly"/>
    <property type="evidence" value="ECO:0007669"/>
    <property type="project" value="TreeGrafter"/>
</dbReference>
<name>A0A9W6R5G5_9PSEU</name>
<dbReference type="PANTHER" id="PTHR33867:SF1">
    <property type="entry name" value="RIBOSOME MATURATION FACTOR RIMP"/>
    <property type="match status" value="1"/>
</dbReference>
<proteinExistence type="inferred from homology"/>
<comment type="similarity">
    <text evidence="3">Belongs to the RimP family.</text>
</comment>